<accession>A0A410T5S0</accession>
<evidence type="ECO:0000313" key="2">
    <source>
        <dbReference type="Proteomes" id="UP000289169"/>
    </source>
</evidence>
<protein>
    <submittedName>
        <fullName evidence="1">Uncharacterized protein</fullName>
    </submittedName>
</protein>
<evidence type="ECO:0000313" key="1">
    <source>
        <dbReference type="EMBL" id="QAU03966.1"/>
    </source>
</evidence>
<organism evidence="1 2">
    <name type="scientific">Acinetobacter phage Henu6</name>
    <dbReference type="NCBI Taxonomy" id="2500136"/>
    <lineage>
        <taxon>Viruses</taxon>
        <taxon>Duplodnaviria</taxon>
        <taxon>Heunggongvirae</taxon>
        <taxon>Uroviricota</taxon>
        <taxon>Caudoviricetes</taxon>
        <taxon>Pantevenvirales</taxon>
        <taxon>Straboviridae</taxon>
        <taxon>Twarogvirinae</taxon>
        <taxon>Zedzedvirus</taxon>
        <taxon>Zedzedvirus zz1</taxon>
    </lineage>
</organism>
<proteinExistence type="predicted"/>
<gene>
    <name evidence="1" type="ORF">Henu6_gp163</name>
</gene>
<reference evidence="1 2" key="1">
    <citation type="submission" date="2018-11" db="EMBL/GenBank/DDBJ databases">
        <authorList>
            <person name="Teng T."/>
        </authorList>
    </citation>
    <scope>NUCLEOTIDE SEQUENCE [LARGE SCALE GENOMIC DNA]</scope>
</reference>
<dbReference type="Proteomes" id="UP000289169">
    <property type="component" value="Segment"/>
</dbReference>
<name>A0A410T5S0_9CAUD</name>
<sequence>MNLKNIILIKEKPKSKHVMFKLADEYPARFIIEYTVRMKYGKVGDLKITCPSTGRIAYLKPHQVEASIEAAMEDNNYVEVHPHEW</sequence>
<dbReference type="EMBL" id="MK240351">
    <property type="protein sequence ID" value="QAU03966.1"/>
    <property type="molecule type" value="Genomic_DNA"/>
</dbReference>